<dbReference type="Pfam" id="PF07734">
    <property type="entry name" value="FBA_1"/>
    <property type="match status" value="1"/>
</dbReference>
<dbReference type="InterPro" id="IPR006527">
    <property type="entry name" value="F-box-assoc_dom_typ1"/>
</dbReference>
<sequence length="386" mass="45079">MSSRRRHQRHSHMTPGKILIRFQCVCRHWRDLFKTPSFIADHLHYSNHRNPYLLFQRGHLDYPSDLYSLDSEMQLRKFQNPPFLDHFKRGKILASSNGLLCVETNEPLESPHSLLVWNPAIKEVRLVPKTNLYGDCYHYSVGFGFCPSINDYKIVITYYVINFNANDYVVDMFKVYSLRSRSWKDLKYRFNACCISYSGTFNGVMFWVGLKKVGEDDGVYRREDYESLCFSFDLAMEVWTVIPVPEERPCSLCERFTVYEEKLAFLSCPIDCQPSVLHLWVMEEGVGASGKTWNWIKKYTSNPYPGLLRFTAMWRNEIFCRILGLESTAVLFNPTTKKIKKLNISKCNDEYRIFNYVESLVSIGGTKSFTKFPKHRGSSSGVRTMT</sequence>
<dbReference type="InterPro" id="IPR017451">
    <property type="entry name" value="F-box-assoc_interact_dom"/>
</dbReference>
<dbReference type="InterPro" id="IPR036047">
    <property type="entry name" value="F-box-like_dom_sf"/>
</dbReference>
<dbReference type="PANTHER" id="PTHR31672:SF10">
    <property type="entry name" value="F-BOX DOMAIN-CONTAINING PROTEIN"/>
    <property type="match status" value="1"/>
</dbReference>
<name>A0AAE1MS64_9FABA</name>
<dbReference type="InterPro" id="IPR011043">
    <property type="entry name" value="Gal_Oxase/kelch_b-propeller"/>
</dbReference>
<dbReference type="SUPFAM" id="SSF50965">
    <property type="entry name" value="Galactose oxidase, central domain"/>
    <property type="match status" value="1"/>
</dbReference>
<dbReference type="AlphaFoldDB" id="A0AAE1MS64"/>
<dbReference type="EMBL" id="JAWXYG010000005">
    <property type="protein sequence ID" value="KAK4271136.1"/>
    <property type="molecule type" value="Genomic_DNA"/>
</dbReference>
<dbReference type="NCBIfam" id="TIGR01640">
    <property type="entry name" value="F_box_assoc_1"/>
    <property type="match status" value="1"/>
</dbReference>
<protein>
    <recommendedName>
        <fullName evidence="1">F-box associated beta-propeller type 1 domain-containing protein</fullName>
    </recommendedName>
</protein>
<comment type="caution">
    <text evidence="2">The sequence shown here is derived from an EMBL/GenBank/DDBJ whole genome shotgun (WGS) entry which is preliminary data.</text>
</comment>
<reference evidence="2" key="1">
    <citation type="submission" date="2023-10" db="EMBL/GenBank/DDBJ databases">
        <title>Chromosome-level genome of the transformable northern wattle, Acacia crassicarpa.</title>
        <authorList>
            <person name="Massaro I."/>
            <person name="Sinha N.R."/>
            <person name="Poethig S."/>
            <person name="Leichty A.R."/>
        </authorList>
    </citation>
    <scope>NUCLEOTIDE SEQUENCE</scope>
    <source>
        <strain evidence="2">Acra3RX</strain>
        <tissue evidence="2">Leaf</tissue>
    </source>
</reference>
<evidence type="ECO:0000313" key="2">
    <source>
        <dbReference type="EMBL" id="KAK4271136.1"/>
    </source>
</evidence>
<keyword evidence="3" id="KW-1185">Reference proteome</keyword>
<dbReference type="PANTHER" id="PTHR31672">
    <property type="entry name" value="BNACNNG10540D PROTEIN"/>
    <property type="match status" value="1"/>
</dbReference>
<accession>A0AAE1MS64</accession>
<dbReference type="Proteomes" id="UP001293593">
    <property type="component" value="Unassembled WGS sequence"/>
</dbReference>
<dbReference type="SUPFAM" id="SSF81383">
    <property type="entry name" value="F-box domain"/>
    <property type="match status" value="1"/>
</dbReference>
<feature type="domain" description="F-box associated beta-propeller type 1" evidence="1">
    <location>
        <begin position="86"/>
        <end position="363"/>
    </location>
</feature>
<organism evidence="2 3">
    <name type="scientific">Acacia crassicarpa</name>
    <name type="common">northern wattle</name>
    <dbReference type="NCBI Taxonomy" id="499986"/>
    <lineage>
        <taxon>Eukaryota</taxon>
        <taxon>Viridiplantae</taxon>
        <taxon>Streptophyta</taxon>
        <taxon>Embryophyta</taxon>
        <taxon>Tracheophyta</taxon>
        <taxon>Spermatophyta</taxon>
        <taxon>Magnoliopsida</taxon>
        <taxon>eudicotyledons</taxon>
        <taxon>Gunneridae</taxon>
        <taxon>Pentapetalae</taxon>
        <taxon>rosids</taxon>
        <taxon>fabids</taxon>
        <taxon>Fabales</taxon>
        <taxon>Fabaceae</taxon>
        <taxon>Caesalpinioideae</taxon>
        <taxon>mimosoid clade</taxon>
        <taxon>Acacieae</taxon>
        <taxon>Acacia</taxon>
    </lineage>
</organism>
<proteinExistence type="predicted"/>
<dbReference type="InterPro" id="IPR050796">
    <property type="entry name" value="SCF_F-box_component"/>
</dbReference>
<evidence type="ECO:0000313" key="3">
    <source>
        <dbReference type="Proteomes" id="UP001293593"/>
    </source>
</evidence>
<evidence type="ECO:0000259" key="1">
    <source>
        <dbReference type="Pfam" id="PF07734"/>
    </source>
</evidence>
<gene>
    <name evidence="2" type="ORF">QN277_019873</name>
</gene>